<evidence type="ECO:0000256" key="1">
    <source>
        <dbReference type="SAM" id="MobiDB-lite"/>
    </source>
</evidence>
<organism evidence="2 3">
    <name type="scientific">Aspergillus luchuensis (strain CBS 106.47)</name>
    <dbReference type="NCBI Taxonomy" id="1137211"/>
    <lineage>
        <taxon>Eukaryota</taxon>
        <taxon>Fungi</taxon>
        <taxon>Dikarya</taxon>
        <taxon>Ascomycota</taxon>
        <taxon>Pezizomycotina</taxon>
        <taxon>Eurotiomycetes</taxon>
        <taxon>Eurotiomycetidae</taxon>
        <taxon>Eurotiales</taxon>
        <taxon>Aspergillaceae</taxon>
        <taxon>Aspergillus</taxon>
        <taxon>Aspergillus subgen. Circumdati</taxon>
    </lineage>
</organism>
<dbReference type="Proteomes" id="UP000184063">
    <property type="component" value="Unassembled WGS sequence"/>
</dbReference>
<accession>A0A1M3T1P8</accession>
<protein>
    <submittedName>
        <fullName evidence="2">Uncharacterized protein</fullName>
    </submittedName>
</protein>
<proteinExistence type="predicted"/>
<reference evidence="3" key="1">
    <citation type="journal article" date="2017" name="Genome Biol.">
        <title>Comparative genomics reveals high biological diversity and specific adaptations in the industrially and medically important fungal genus Aspergillus.</title>
        <authorList>
            <person name="de Vries R.P."/>
            <person name="Riley R."/>
            <person name="Wiebenga A."/>
            <person name="Aguilar-Osorio G."/>
            <person name="Amillis S."/>
            <person name="Uchima C.A."/>
            <person name="Anderluh G."/>
            <person name="Asadollahi M."/>
            <person name="Askin M."/>
            <person name="Barry K."/>
            <person name="Battaglia E."/>
            <person name="Bayram O."/>
            <person name="Benocci T."/>
            <person name="Braus-Stromeyer S.A."/>
            <person name="Caldana C."/>
            <person name="Canovas D."/>
            <person name="Cerqueira G.C."/>
            <person name="Chen F."/>
            <person name="Chen W."/>
            <person name="Choi C."/>
            <person name="Clum A."/>
            <person name="Dos Santos R.A."/>
            <person name="Damasio A.R."/>
            <person name="Diallinas G."/>
            <person name="Emri T."/>
            <person name="Fekete E."/>
            <person name="Flipphi M."/>
            <person name="Freyberg S."/>
            <person name="Gallo A."/>
            <person name="Gournas C."/>
            <person name="Habgood R."/>
            <person name="Hainaut M."/>
            <person name="Harispe M.L."/>
            <person name="Henrissat B."/>
            <person name="Hilden K.S."/>
            <person name="Hope R."/>
            <person name="Hossain A."/>
            <person name="Karabika E."/>
            <person name="Karaffa L."/>
            <person name="Karanyi Z."/>
            <person name="Krasevec N."/>
            <person name="Kuo A."/>
            <person name="Kusch H."/>
            <person name="LaButti K."/>
            <person name="Lagendijk E.L."/>
            <person name="Lapidus A."/>
            <person name="Levasseur A."/>
            <person name="Lindquist E."/>
            <person name="Lipzen A."/>
            <person name="Logrieco A.F."/>
            <person name="MacCabe A."/>
            <person name="Maekelae M.R."/>
            <person name="Malavazi I."/>
            <person name="Melin P."/>
            <person name="Meyer V."/>
            <person name="Mielnichuk N."/>
            <person name="Miskei M."/>
            <person name="Molnar A.P."/>
            <person name="Mule G."/>
            <person name="Ngan C.Y."/>
            <person name="Orejas M."/>
            <person name="Orosz E."/>
            <person name="Ouedraogo J.P."/>
            <person name="Overkamp K.M."/>
            <person name="Park H.-S."/>
            <person name="Perrone G."/>
            <person name="Piumi F."/>
            <person name="Punt P.J."/>
            <person name="Ram A.F."/>
            <person name="Ramon A."/>
            <person name="Rauscher S."/>
            <person name="Record E."/>
            <person name="Riano-Pachon D.M."/>
            <person name="Robert V."/>
            <person name="Roehrig J."/>
            <person name="Ruller R."/>
            <person name="Salamov A."/>
            <person name="Salih N.S."/>
            <person name="Samson R.A."/>
            <person name="Sandor E."/>
            <person name="Sanguinetti M."/>
            <person name="Schuetze T."/>
            <person name="Sepcic K."/>
            <person name="Shelest E."/>
            <person name="Sherlock G."/>
            <person name="Sophianopoulou V."/>
            <person name="Squina F.M."/>
            <person name="Sun H."/>
            <person name="Susca A."/>
            <person name="Todd R.B."/>
            <person name="Tsang A."/>
            <person name="Unkles S.E."/>
            <person name="van de Wiele N."/>
            <person name="van Rossen-Uffink D."/>
            <person name="Oliveira J.V."/>
            <person name="Vesth T.C."/>
            <person name="Visser J."/>
            <person name="Yu J.-H."/>
            <person name="Zhou M."/>
            <person name="Andersen M.R."/>
            <person name="Archer D.B."/>
            <person name="Baker S.E."/>
            <person name="Benoit I."/>
            <person name="Brakhage A.A."/>
            <person name="Braus G.H."/>
            <person name="Fischer R."/>
            <person name="Frisvad J.C."/>
            <person name="Goldman G.H."/>
            <person name="Houbraken J."/>
            <person name="Oakley B."/>
            <person name="Pocsi I."/>
            <person name="Scazzocchio C."/>
            <person name="Seiboth B."/>
            <person name="vanKuyk P.A."/>
            <person name="Wortman J."/>
            <person name="Dyer P.S."/>
            <person name="Grigoriev I.V."/>
        </authorList>
    </citation>
    <scope>NUCLEOTIDE SEQUENCE [LARGE SCALE GENOMIC DNA]</scope>
    <source>
        <strain evidence="3">CBS 106.47</strain>
    </source>
</reference>
<dbReference type="VEuPathDB" id="FungiDB:ASPFODRAFT_404122"/>
<gene>
    <name evidence="2" type="ORF">ASPFODRAFT_404122</name>
</gene>
<feature type="region of interest" description="Disordered" evidence="1">
    <location>
        <begin position="22"/>
        <end position="49"/>
    </location>
</feature>
<dbReference type="EMBL" id="KV878253">
    <property type="protein sequence ID" value="OJZ80684.1"/>
    <property type="molecule type" value="Genomic_DNA"/>
</dbReference>
<dbReference type="AlphaFoldDB" id="A0A1M3T1P8"/>
<evidence type="ECO:0000313" key="3">
    <source>
        <dbReference type="Proteomes" id="UP000184063"/>
    </source>
</evidence>
<name>A0A1M3T1P8_ASPLC</name>
<evidence type="ECO:0000313" key="2">
    <source>
        <dbReference type="EMBL" id="OJZ80684.1"/>
    </source>
</evidence>
<sequence>MVREGLSVFHYCGSQPAASAEAAWKTPKEEAEEGRMANEASRPGSGRAVCSPPPGLIRYNLWFNHRLPSPFPPLFPPPRTLECPSIYQLFVFTASTSKQRVLRLFIVNHSRYPVIPTYRQVSNHGSGRTGHCQDDCCKGAALVCQ</sequence>
<feature type="compositionally biased region" description="Basic and acidic residues" evidence="1">
    <location>
        <begin position="26"/>
        <end position="36"/>
    </location>
</feature>